<dbReference type="CDD" id="cd09917">
    <property type="entry name" value="F-box_SF"/>
    <property type="match status" value="1"/>
</dbReference>
<gene>
    <name evidence="2" type="ORF">TWF696_003781</name>
</gene>
<feature type="domain" description="F-box" evidence="1">
    <location>
        <begin position="86"/>
        <end position="135"/>
    </location>
</feature>
<dbReference type="PROSITE" id="PS50181">
    <property type="entry name" value="FBOX"/>
    <property type="match status" value="1"/>
</dbReference>
<evidence type="ECO:0000313" key="2">
    <source>
        <dbReference type="EMBL" id="KAK6354641.1"/>
    </source>
</evidence>
<dbReference type="Pfam" id="PF00646">
    <property type="entry name" value="F-box"/>
    <property type="match status" value="1"/>
</dbReference>
<dbReference type="AlphaFoldDB" id="A0AAV9V441"/>
<dbReference type="SUPFAM" id="SSF81383">
    <property type="entry name" value="F-box domain"/>
    <property type="match status" value="1"/>
</dbReference>
<sequence>MQRGAVLLDVSEATSTCHQLSFSKAIKLWENKRSALPSSSILIAHVPPYTFRRTHFNVPTADRDLLLTQSPSKMPDYEVLQHVTPPKNIEDLPPDVIRKILKYLPLSSIVALCGVHDKVLQVVCEQNRDAYFGYRKNFAQIFMPAILFGAYDRLEDEGETLRDHSAAAADLAKMICYELGKNR</sequence>
<proteinExistence type="predicted"/>
<dbReference type="InterPro" id="IPR036047">
    <property type="entry name" value="F-box-like_dom_sf"/>
</dbReference>
<dbReference type="Proteomes" id="UP001375240">
    <property type="component" value="Unassembled WGS sequence"/>
</dbReference>
<dbReference type="EMBL" id="JAVHNQ010000002">
    <property type="protein sequence ID" value="KAK6354641.1"/>
    <property type="molecule type" value="Genomic_DNA"/>
</dbReference>
<accession>A0AAV9V441</accession>
<keyword evidence="3" id="KW-1185">Reference proteome</keyword>
<dbReference type="InterPro" id="IPR001810">
    <property type="entry name" value="F-box_dom"/>
</dbReference>
<comment type="caution">
    <text evidence="2">The sequence shown here is derived from an EMBL/GenBank/DDBJ whole genome shotgun (WGS) entry which is preliminary data.</text>
</comment>
<protein>
    <recommendedName>
        <fullName evidence="1">F-box domain-containing protein</fullName>
    </recommendedName>
</protein>
<reference evidence="2 3" key="1">
    <citation type="submission" date="2019-10" db="EMBL/GenBank/DDBJ databases">
        <authorList>
            <person name="Palmer J.M."/>
        </authorList>
    </citation>
    <scope>NUCLEOTIDE SEQUENCE [LARGE SCALE GENOMIC DNA]</scope>
    <source>
        <strain evidence="2 3">TWF696</strain>
    </source>
</reference>
<organism evidence="2 3">
    <name type="scientific">Orbilia brochopaga</name>
    <dbReference type="NCBI Taxonomy" id="3140254"/>
    <lineage>
        <taxon>Eukaryota</taxon>
        <taxon>Fungi</taxon>
        <taxon>Dikarya</taxon>
        <taxon>Ascomycota</taxon>
        <taxon>Pezizomycotina</taxon>
        <taxon>Orbiliomycetes</taxon>
        <taxon>Orbiliales</taxon>
        <taxon>Orbiliaceae</taxon>
        <taxon>Orbilia</taxon>
    </lineage>
</organism>
<name>A0AAV9V441_9PEZI</name>
<evidence type="ECO:0000259" key="1">
    <source>
        <dbReference type="PROSITE" id="PS50181"/>
    </source>
</evidence>
<evidence type="ECO:0000313" key="3">
    <source>
        <dbReference type="Proteomes" id="UP001375240"/>
    </source>
</evidence>